<sequence length="143" mass="16469">MSVCVCVWLVCLRYTLRDILLNIRKGIYYDERMLQTLFMCFLSCKNAKIANSVSTQASNSNKLFCSPHRSRISVSRCYRILNGMRASCVVQSYIIPATWHGIPTKVPVHYPSRNQQLTNQPLYNHSTVNLVQPTQRSNNHMQS</sequence>
<evidence type="ECO:0000256" key="1">
    <source>
        <dbReference type="SAM" id="SignalP"/>
    </source>
</evidence>
<comment type="caution">
    <text evidence="2">The sequence shown here is derived from an EMBL/GenBank/DDBJ whole genome shotgun (WGS) entry which is preliminary data.</text>
</comment>
<proteinExistence type="predicted"/>
<feature type="chain" id="PRO_5045202333" description="Secreted protein" evidence="1">
    <location>
        <begin position="18"/>
        <end position="143"/>
    </location>
</feature>
<dbReference type="Proteomes" id="UP001642540">
    <property type="component" value="Unassembled WGS sequence"/>
</dbReference>
<evidence type="ECO:0008006" key="4">
    <source>
        <dbReference type="Google" id="ProtNLM"/>
    </source>
</evidence>
<accession>A0ABP1S075</accession>
<keyword evidence="3" id="KW-1185">Reference proteome</keyword>
<evidence type="ECO:0000313" key="2">
    <source>
        <dbReference type="EMBL" id="CAL8139902.1"/>
    </source>
</evidence>
<name>A0ABP1S075_9HEXA</name>
<evidence type="ECO:0000313" key="3">
    <source>
        <dbReference type="Proteomes" id="UP001642540"/>
    </source>
</evidence>
<feature type="signal peptide" evidence="1">
    <location>
        <begin position="1"/>
        <end position="17"/>
    </location>
</feature>
<keyword evidence="1" id="KW-0732">Signal</keyword>
<reference evidence="2 3" key="1">
    <citation type="submission" date="2024-08" db="EMBL/GenBank/DDBJ databases">
        <authorList>
            <person name="Cucini C."/>
            <person name="Frati F."/>
        </authorList>
    </citation>
    <scope>NUCLEOTIDE SEQUENCE [LARGE SCALE GENOMIC DNA]</scope>
</reference>
<gene>
    <name evidence="2" type="ORF">ODALV1_LOCUS28049</name>
</gene>
<protein>
    <recommendedName>
        <fullName evidence="4">Secreted protein</fullName>
    </recommendedName>
</protein>
<organism evidence="2 3">
    <name type="scientific">Orchesella dallaii</name>
    <dbReference type="NCBI Taxonomy" id="48710"/>
    <lineage>
        <taxon>Eukaryota</taxon>
        <taxon>Metazoa</taxon>
        <taxon>Ecdysozoa</taxon>
        <taxon>Arthropoda</taxon>
        <taxon>Hexapoda</taxon>
        <taxon>Collembola</taxon>
        <taxon>Entomobryomorpha</taxon>
        <taxon>Entomobryoidea</taxon>
        <taxon>Orchesellidae</taxon>
        <taxon>Orchesellinae</taxon>
        <taxon>Orchesella</taxon>
    </lineage>
</organism>
<dbReference type="EMBL" id="CAXLJM020000131">
    <property type="protein sequence ID" value="CAL8139902.1"/>
    <property type="molecule type" value="Genomic_DNA"/>
</dbReference>